<sequence length="218" mass="23157">MTKPTDHDRKKSVANAVGTTPTLQQRAVIERYLMRRGSRPNAPRLVVKSKPHKPLQISQPSIADVAGLALAFGTTDQGVANILLTSLIGAACDSDPTCSPSEKDVNGMLAAIHGVGANDEIETMLAVQMVATHFAATRALRRLKGSGTIPQHDSNGNLAVKLLRTFAAQTEALQRYRGKGQQKVTVEHVHVHTGAQAIVGSVKKCVCQFSGLSHGSLP</sequence>
<proteinExistence type="predicted"/>
<organism evidence="2 3">
    <name type="scientific">Methylocapsa palsarum</name>
    <dbReference type="NCBI Taxonomy" id="1612308"/>
    <lineage>
        <taxon>Bacteria</taxon>
        <taxon>Pseudomonadati</taxon>
        <taxon>Pseudomonadota</taxon>
        <taxon>Alphaproteobacteria</taxon>
        <taxon>Hyphomicrobiales</taxon>
        <taxon>Beijerinckiaceae</taxon>
        <taxon>Methylocapsa</taxon>
    </lineage>
</organism>
<evidence type="ECO:0000313" key="2">
    <source>
        <dbReference type="EMBL" id="SFK09383.1"/>
    </source>
</evidence>
<dbReference type="RefSeq" id="WP_091677745.1">
    <property type="nucleotide sequence ID" value="NZ_FOSN01000002.1"/>
</dbReference>
<reference evidence="2 3" key="1">
    <citation type="submission" date="2016-10" db="EMBL/GenBank/DDBJ databases">
        <authorList>
            <person name="de Groot N.N."/>
        </authorList>
    </citation>
    <scope>NUCLEOTIDE SEQUENCE [LARGE SCALE GENOMIC DNA]</scope>
    <source>
        <strain evidence="2 3">NE2</strain>
    </source>
</reference>
<dbReference type="STRING" id="1612308.SAMN05444581_10238"/>
<feature type="compositionally biased region" description="Basic and acidic residues" evidence="1">
    <location>
        <begin position="1"/>
        <end position="11"/>
    </location>
</feature>
<dbReference type="OrthoDB" id="7432673at2"/>
<keyword evidence="3" id="KW-1185">Reference proteome</keyword>
<feature type="region of interest" description="Disordered" evidence="1">
    <location>
        <begin position="1"/>
        <end position="20"/>
    </location>
</feature>
<protein>
    <submittedName>
        <fullName evidence="2">Uncharacterized protein</fullName>
    </submittedName>
</protein>
<dbReference type="Proteomes" id="UP000198755">
    <property type="component" value="Unassembled WGS sequence"/>
</dbReference>
<gene>
    <name evidence="2" type="ORF">SAMN05444581_10238</name>
</gene>
<accession>A0A1I3WQC5</accession>
<evidence type="ECO:0000256" key="1">
    <source>
        <dbReference type="SAM" id="MobiDB-lite"/>
    </source>
</evidence>
<evidence type="ECO:0000313" key="3">
    <source>
        <dbReference type="Proteomes" id="UP000198755"/>
    </source>
</evidence>
<dbReference type="EMBL" id="FOSN01000002">
    <property type="protein sequence ID" value="SFK09383.1"/>
    <property type="molecule type" value="Genomic_DNA"/>
</dbReference>
<dbReference type="AlphaFoldDB" id="A0A1I3WQC5"/>
<name>A0A1I3WQC5_9HYPH</name>